<dbReference type="InterPro" id="IPR000326">
    <property type="entry name" value="PAP2/HPO"/>
</dbReference>
<feature type="domain" description="Phosphatidic acid phosphatase type 2/haloperoxidase" evidence="8">
    <location>
        <begin position="90"/>
        <end position="207"/>
    </location>
</feature>
<feature type="transmembrane region" description="Helical" evidence="7">
    <location>
        <begin position="63"/>
        <end position="80"/>
    </location>
</feature>
<evidence type="ECO:0000313" key="10">
    <source>
        <dbReference type="Proteomes" id="UP000215086"/>
    </source>
</evidence>
<dbReference type="GO" id="GO:0005886">
    <property type="term" value="C:plasma membrane"/>
    <property type="evidence" value="ECO:0007669"/>
    <property type="project" value="UniProtKB-SubCell"/>
</dbReference>
<dbReference type="EMBL" id="CP018477">
    <property type="protein sequence ID" value="ASV74678.1"/>
    <property type="molecule type" value="Genomic_DNA"/>
</dbReference>
<evidence type="ECO:0000256" key="1">
    <source>
        <dbReference type="ARBA" id="ARBA00004651"/>
    </source>
</evidence>
<dbReference type="SMART" id="SM00014">
    <property type="entry name" value="acidPPc"/>
    <property type="match status" value="1"/>
</dbReference>
<gene>
    <name evidence="9" type="ORF">THTE_2076</name>
</gene>
<accession>A0A286RFE3</accession>
<keyword evidence="10" id="KW-1185">Reference proteome</keyword>
<feature type="transmembrane region" description="Helical" evidence="7">
    <location>
        <begin position="20"/>
        <end position="42"/>
    </location>
</feature>
<evidence type="ECO:0000256" key="5">
    <source>
        <dbReference type="ARBA" id="ARBA00022989"/>
    </source>
</evidence>
<evidence type="ECO:0000259" key="8">
    <source>
        <dbReference type="SMART" id="SM00014"/>
    </source>
</evidence>
<dbReference type="Proteomes" id="UP000215086">
    <property type="component" value="Chromosome"/>
</dbReference>
<keyword evidence="6 7" id="KW-0472">Membrane</keyword>
<dbReference type="PANTHER" id="PTHR14969">
    <property type="entry name" value="SPHINGOSINE-1-PHOSPHATE PHOSPHOHYDROLASE"/>
    <property type="match status" value="1"/>
</dbReference>
<keyword evidence="4" id="KW-0378">Hydrolase</keyword>
<comment type="subcellular location">
    <subcellularLocation>
        <location evidence="1">Cell membrane</location>
        <topology evidence="1">Multi-pass membrane protein</topology>
    </subcellularLocation>
</comment>
<evidence type="ECO:0000256" key="3">
    <source>
        <dbReference type="ARBA" id="ARBA00022692"/>
    </source>
</evidence>
<name>A0A286RFE3_9BACT</name>
<proteinExistence type="predicted"/>
<evidence type="ECO:0000313" key="9">
    <source>
        <dbReference type="EMBL" id="ASV74678.1"/>
    </source>
</evidence>
<organism evidence="9 10">
    <name type="scientific">Thermogutta terrifontis</name>
    <dbReference type="NCBI Taxonomy" id="1331910"/>
    <lineage>
        <taxon>Bacteria</taxon>
        <taxon>Pseudomonadati</taxon>
        <taxon>Planctomycetota</taxon>
        <taxon>Planctomycetia</taxon>
        <taxon>Pirellulales</taxon>
        <taxon>Thermoguttaceae</taxon>
        <taxon>Thermogutta</taxon>
    </lineage>
</organism>
<evidence type="ECO:0000256" key="4">
    <source>
        <dbReference type="ARBA" id="ARBA00022801"/>
    </source>
</evidence>
<dbReference type="InterPro" id="IPR036938">
    <property type="entry name" value="PAP2/HPO_sf"/>
</dbReference>
<reference evidence="9 10" key="1">
    <citation type="journal article" name="Front. Microbiol.">
        <title>Sugar Metabolism of the First Thermophilic Planctomycete Thermogutta terrifontis: Comparative Genomic and Transcriptomic Approaches.</title>
        <authorList>
            <person name="Elcheninov A.G."/>
            <person name="Menzel P."/>
            <person name="Gudbergsdottir S.R."/>
            <person name="Slesarev A.I."/>
            <person name="Kadnikov V.V."/>
            <person name="Krogh A."/>
            <person name="Bonch-Osmolovskaya E.A."/>
            <person name="Peng X."/>
            <person name="Kublanov I.V."/>
        </authorList>
    </citation>
    <scope>NUCLEOTIDE SEQUENCE [LARGE SCALE GENOMIC DNA]</scope>
    <source>
        <strain evidence="9 10">R1</strain>
    </source>
</reference>
<dbReference type="Pfam" id="PF01569">
    <property type="entry name" value="PAP2"/>
    <property type="match status" value="1"/>
</dbReference>
<dbReference type="KEGG" id="ttf:THTE_2076"/>
<evidence type="ECO:0000256" key="2">
    <source>
        <dbReference type="ARBA" id="ARBA00022475"/>
    </source>
</evidence>
<dbReference type="Gene3D" id="1.20.144.10">
    <property type="entry name" value="Phosphatidic acid phosphatase type 2/haloperoxidase"/>
    <property type="match status" value="1"/>
</dbReference>
<keyword evidence="3 7" id="KW-0812">Transmembrane</keyword>
<keyword evidence="5 7" id="KW-1133">Transmembrane helix</keyword>
<dbReference type="AlphaFoldDB" id="A0A286RFE3"/>
<dbReference type="PANTHER" id="PTHR14969:SF62">
    <property type="entry name" value="DECAPRENYLPHOSPHORYL-5-PHOSPHORIBOSE PHOSPHATASE RV3807C-RELATED"/>
    <property type="match status" value="1"/>
</dbReference>
<sequence>MNRPLSAHSSASATTRSLPTVGIGVFLLAIAPFCFAIDLTVAECARANLFPRWLVKAANLSEFFAHGFGIIVIAILIATLDPRRIHALYVGCTGLLAGLSGDLMKLVIFRIRPRDFDFAGNVWTTFHEWLPVLSLHPAKLSGSFPSSHAATAAGLAFALTTLYPDGKTVFALLTGFACLQRVFAGAHFPSDVAFGAGLGWCAAWFFTRFVLPVRWWKSTPETCTPSS</sequence>
<dbReference type="GO" id="GO:0016787">
    <property type="term" value="F:hydrolase activity"/>
    <property type="evidence" value="ECO:0007669"/>
    <property type="project" value="UniProtKB-KW"/>
</dbReference>
<evidence type="ECO:0000256" key="6">
    <source>
        <dbReference type="ARBA" id="ARBA00023136"/>
    </source>
</evidence>
<dbReference type="SUPFAM" id="SSF48317">
    <property type="entry name" value="Acid phosphatase/Vanadium-dependent haloperoxidase"/>
    <property type="match status" value="1"/>
</dbReference>
<protein>
    <recommendedName>
        <fullName evidence="8">Phosphatidic acid phosphatase type 2/haloperoxidase domain-containing protein</fullName>
    </recommendedName>
</protein>
<dbReference type="OrthoDB" id="268168at2"/>
<feature type="transmembrane region" description="Helical" evidence="7">
    <location>
        <begin position="86"/>
        <end position="108"/>
    </location>
</feature>
<keyword evidence="2" id="KW-1003">Cell membrane</keyword>
<evidence type="ECO:0000256" key="7">
    <source>
        <dbReference type="SAM" id="Phobius"/>
    </source>
</evidence>